<evidence type="ECO:0000256" key="3">
    <source>
        <dbReference type="ARBA" id="ARBA00022604"/>
    </source>
</evidence>
<comment type="similarity">
    <text evidence="1">Belongs to the ARG7 family.</text>
</comment>
<dbReference type="AlphaFoldDB" id="A0A8T0CKZ7"/>
<dbReference type="Pfam" id="PF02519">
    <property type="entry name" value="Auxin_inducible"/>
    <property type="match status" value="1"/>
</dbReference>
<sequence length="94" mass="10736">MGIIRLPGSLTAKKFLSQTVMVAKKKKKERFNSSELYRGPIPYLSHPSFQGLLSRSEEEYGFDYPTIGLTIPCEEVTFSITSRFAWSKKMDIPK</sequence>
<protein>
    <submittedName>
        <fullName evidence="4">Uncharacterized protein</fullName>
    </submittedName>
</protein>
<name>A0A8T0CKZ7_CORYI</name>
<keyword evidence="3" id="KW-0341">Growth regulation</keyword>
<organism evidence="4 5">
    <name type="scientific">Corymbia citriodora subsp. variegata</name>
    <dbReference type="NCBI Taxonomy" id="360336"/>
    <lineage>
        <taxon>Eukaryota</taxon>
        <taxon>Viridiplantae</taxon>
        <taxon>Streptophyta</taxon>
        <taxon>Embryophyta</taxon>
        <taxon>Tracheophyta</taxon>
        <taxon>Spermatophyta</taxon>
        <taxon>Magnoliopsida</taxon>
        <taxon>eudicotyledons</taxon>
        <taxon>Gunneridae</taxon>
        <taxon>Pentapetalae</taxon>
        <taxon>rosids</taxon>
        <taxon>malvids</taxon>
        <taxon>Myrtales</taxon>
        <taxon>Myrtaceae</taxon>
        <taxon>Myrtoideae</taxon>
        <taxon>Eucalypteae</taxon>
        <taxon>Corymbia</taxon>
    </lineage>
</organism>
<reference evidence="4" key="1">
    <citation type="submission" date="2020-05" db="EMBL/GenBank/DDBJ databases">
        <title>WGS assembly of Corymbia citriodora subspecies variegata.</title>
        <authorList>
            <person name="Barry K."/>
            <person name="Hundley H."/>
            <person name="Shu S."/>
            <person name="Jenkins J."/>
            <person name="Grimwood J."/>
            <person name="Baten A."/>
        </authorList>
    </citation>
    <scope>NUCLEOTIDE SEQUENCE</scope>
    <source>
        <strain evidence="4">CV2-018</strain>
    </source>
</reference>
<comment type="caution">
    <text evidence="4">The sequence shown here is derived from an EMBL/GenBank/DDBJ whole genome shotgun (WGS) entry which is preliminary data.</text>
</comment>
<keyword evidence="5" id="KW-1185">Reference proteome</keyword>
<gene>
    <name evidence="4" type="ORF">BT93_L2171</name>
</gene>
<dbReference type="PANTHER" id="PTHR31929">
    <property type="entry name" value="SAUR-LIKE AUXIN-RESPONSIVE PROTEIN FAMILY-RELATED"/>
    <property type="match status" value="1"/>
</dbReference>
<keyword evidence="2" id="KW-0217">Developmental protein</keyword>
<accession>A0A8T0CKZ7</accession>
<dbReference type="Proteomes" id="UP000806378">
    <property type="component" value="Unassembled WGS sequence"/>
</dbReference>
<dbReference type="EMBL" id="MU090213">
    <property type="protein sequence ID" value="KAF7848243.1"/>
    <property type="molecule type" value="Genomic_DNA"/>
</dbReference>
<dbReference type="GO" id="GO:0009733">
    <property type="term" value="P:response to auxin"/>
    <property type="evidence" value="ECO:0007669"/>
    <property type="project" value="InterPro"/>
</dbReference>
<evidence type="ECO:0000313" key="5">
    <source>
        <dbReference type="Proteomes" id="UP000806378"/>
    </source>
</evidence>
<evidence type="ECO:0000313" key="4">
    <source>
        <dbReference type="EMBL" id="KAF7848243.1"/>
    </source>
</evidence>
<dbReference type="Gramene" id="rna-gnl|WGS:JABURB|Cocit.L2171.1">
    <property type="protein sequence ID" value="cds-KAF7848243.1"/>
    <property type="gene ID" value="gene-BT93_L2171"/>
</dbReference>
<dbReference type="InterPro" id="IPR003676">
    <property type="entry name" value="SAUR_fam"/>
</dbReference>
<proteinExistence type="inferred from homology"/>
<evidence type="ECO:0000256" key="1">
    <source>
        <dbReference type="ARBA" id="ARBA00006974"/>
    </source>
</evidence>
<evidence type="ECO:0000256" key="2">
    <source>
        <dbReference type="ARBA" id="ARBA00022473"/>
    </source>
</evidence>